<sequence>EREPICRGPSILHNLLPFLEPLFAVYPKLLFIEDHILRRPPAPHNHEAFETPRSLDELKSRVIESSLPCDCDECNPKLYQISTRISHGIIHSQTDSSHGCSARFFQKQRVTNDPRPGLKLRFHGDYEAMHLVRHHVAWLDKTYLQNSSSNSTSRVQQLKSLLHIWHPHITGADMRHSISTTQLQTLFTHLNDVFFSGSVPAHNKILTNGFSYIPEHQKNCFGTSYFNPIIGTQILLHPSLYRHNNQPDNLDIRGRNRLGTLLHEMCHAFLKAYTCRACPMHDHSVGPRGHGRAWQILAAKIEEVAAKVMGGSVDMGRFPSLLRDMEGHGRLPS</sequence>
<evidence type="ECO:0000313" key="2">
    <source>
        <dbReference type="EMBL" id="KAF1937662.1"/>
    </source>
</evidence>
<dbReference type="GO" id="GO:0006950">
    <property type="term" value="P:response to stress"/>
    <property type="evidence" value="ECO:0007669"/>
    <property type="project" value="UniProtKB-ARBA"/>
</dbReference>
<dbReference type="AlphaFoldDB" id="A0A6A5SCJ4"/>
<accession>A0A6A5SCJ4</accession>
<organism evidence="2 3">
    <name type="scientific">Clathrospora elynae</name>
    <dbReference type="NCBI Taxonomy" id="706981"/>
    <lineage>
        <taxon>Eukaryota</taxon>
        <taxon>Fungi</taxon>
        <taxon>Dikarya</taxon>
        <taxon>Ascomycota</taxon>
        <taxon>Pezizomycotina</taxon>
        <taxon>Dothideomycetes</taxon>
        <taxon>Pleosporomycetidae</taxon>
        <taxon>Pleosporales</taxon>
        <taxon>Diademaceae</taxon>
        <taxon>Clathrospora</taxon>
    </lineage>
</organism>
<dbReference type="Pfam" id="PF10263">
    <property type="entry name" value="SprT-like"/>
    <property type="match status" value="1"/>
</dbReference>
<name>A0A6A5SCJ4_9PLEO</name>
<dbReference type="Proteomes" id="UP000800038">
    <property type="component" value="Unassembled WGS sequence"/>
</dbReference>
<feature type="non-terminal residue" evidence="2">
    <location>
        <position position="1"/>
    </location>
</feature>
<dbReference type="InterPro" id="IPR006640">
    <property type="entry name" value="SprT-like_domain"/>
</dbReference>
<feature type="non-terminal residue" evidence="2">
    <location>
        <position position="333"/>
    </location>
</feature>
<keyword evidence="3" id="KW-1185">Reference proteome</keyword>
<protein>
    <recommendedName>
        <fullName evidence="1">SprT-like domain-containing protein</fullName>
    </recommendedName>
</protein>
<feature type="domain" description="SprT-like" evidence="1">
    <location>
        <begin position="184"/>
        <end position="305"/>
    </location>
</feature>
<evidence type="ECO:0000313" key="3">
    <source>
        <dbReference type="Proteomes" id="UP000800038"/>
    </source>
</evidence>
<evidence type="ECO:0000259" key="1">
    <source>
        <dbReference type="Pfam" id="PF10263"/>
    </source>
</evidence>
<gene>
    <name evidence="2" type="ORF">EJ02DRAFT_330215</name>
</gene>
<dbReference type="EMBL" id="ML976130">
    <property type="protein sequence ID" value="KAF1937662.1"/>
    <property type="molecule type" value="Genomic_DNA"/>
</dbReference>
<reference evidence="2" key="1">
    <citation type="journal article" date="2020" name="Stud. Mycol.">
        <title>101 Dothideomycetes genomes: a test case for predicting lifestyles and emergence of pathogens.</title>
        <authorList>
            <person name="Haridas S."/>
            <person name="Albert R."/>
            <person name="Binder M."/>
            <person name="Bloem J."/>
            <person name="Labutti K."/>
            <person name="Salamov A."/>
            <person name="Andreopoulos B."/>
            <person name="Baker S."/>
            <person name="Barry K."/>
            <person name="Bills G."/>
            <person name="Bluhm B."/>
            <person name="Cannon C."/>
            <person name="Castanera R."/>
            <person name="Culley D."/>
            <person name="Daum C."/>
            <person name="Ezra D."/>
            <person name="Gonzalez J."/>
            <person name="Henrissat B."/>
            <person name="Kuo A."/>
            <person name="Liang C."/>
            <person name="Lipzen A."/>
            <person name="Lutzoni F."/>
            <person name="Magnuson J."/>
            <person name="Mondo S."/>
            <person name="Nolan M."/>
            <person name="Ohm R."/>
            <person name="Pangilinan J."/>
            <person name="Park H.-J."/>
            <person name="Ramirez L."/>
            <person name="Alfaro M."/>
            <person name="Sun H."/>
            <person name="Tritt A."/>
            <person name="Yoshinaga Y."/>
            <person name="Zwiers L.-H."/>
            <person name="Turgeon B."/>
            <person name="Goodwin S."/>
            <person name="Spatafora J."/>
            <person name="Crous P."/>
            <person name="Grigoriev I."/>
        </authorList>
    </citation>
    <scope>NUCLEOTIDE SEQUENCE</scope>
    <source>
        <strain evidence="2">CBS 161.51</strain>
    </source>
</reference>
<dbReference type="OrthoDB" id="3796964at2759"/>
<proteinExistence type="predicted"/>